<proteinExistence type="predicted"/>
<name>A0A173LND7_9ACTN</name>
<dbReference type="GO" id="GO:0008721">
    <property type="term" value="F:D-serine ammonia-lyase activity"/>
    <property type="evidence" value="ECO:0007669"/>
    <property type="project" value="TreeGrafter"/>
</dbReference>
<reference evidence="1 2" key="1">
    <citation type="submission" date="2016-06" db="EMBL/GenBank/DDBJ databases">
        <title>Complete genome sequence of a saline-alkali tolerant type strain Dietzia timorensis ID05-A0528T.</title>
        <authorList>
            <person name="Wu X."/>
        </authorList>
    </citation>
    <scope>NUCLEOTIDE SEQUENCE [LARGE SCALE GENOMIC DNA]</scope>
    <source>
        <strain evidence="1 2">ID05-A0528</strain>
    </source>
</reference>
<keyword evidence="2" id="KW-1185">Reference proteome</keyword>
<protein>
    <recommendedName>
        <fullName evidence="3">Alanine racemase N-terminal domain-containing protein</fullName>
    </recommendedName>
</protein>
<sequence length="407" mass="43039">MAFGKSRQNSRGTMSMRALDAAMDDVELATADLPAPLAALHLPSLRANLDYTVRRAGGTRVRIASKSVRVRKVLELALGEDLSGGDEIRGVMAFSLREALWLVERGCRDVLLGYPTTDRQALAHLGDDPEAKAAITLMVDDVAHAEIAEAAGAHGLRMCIDVDCSLRLGPIHLGTRRSPLRSADEVEALARALADRGHDVVGAMFYEAQVAGVQDNVFGIGPVKALSMRRLAPLREEVANAIERVTGRAPEILNSGGTGSVEASASAPAVTEVTVGSGLFVPGIFDHYKSFTPRPALFFGLDAVRSPAPGMSTLLYGGYIASGAPGADRLPVPVRPGFSFTSREGAGEVQTPIDAPMPIGGRAWLRHGKAGELAERFAEFVVVDSVDGTPAVVDTWATYRGEGKCFG</sequence>
<dbReference type="InterPro" id="IPR029066">
    <property type="entry name" value="PLP-binding_barrel"/>
</dbReference>
<dbReference type="InterPro" id="IPR051466">
    <property type="entry name" value="D-amino_acid_metab_enzyme"/>
</dbReference>
<dbReference type="PANTHER" id="PTHR28004:SF2">
    <property type="entry name" value="D-SERINE DEHYDRATASE"/>
    <property type="match status" value="1"/>
</dbReference>
<dbReference type="EMBL" id="CP015961">
    <property type="protein sequence ID" value="ANI92777.1"/>
    <property type="molecule type" value="Genomic_DNA"/>
</dbReference>
<dbReference type="GO" id="GO:0036088">
    <property type="term" value="P:D-serine catabolic process"/>
    <property type="evidence" value="ECO:0007669"/>
    <property type="project" value="TreeGrafter"/>
</dbReference>
<accession>A0A173LND7</accession>
<dbReference type="Proteomes" id="UP000186104">
    <property type="component" value="Chromosome"/>
</dbReference>
<dbReference type="KEGG" id="dtm:BJL86_2010"/>
<dbReference type="Gene3D" id="3.20.20.10">
    <property type="entry name" value="Alanine racemase"/>
    <property type="match status" value="1"/>
</dbReference>
<gene>
    <name evidence="1" type="ORF">BJL86_2010</name>
</gene>
<dbReference type="PANTHER" id="PTHR28004">
    <property type="entry name" value="ZGC:162816-RELATED"/>
    <property type="match status" value="1"/>
</dbReference>
<evidence type="ECO:0008006" key="3">
    <source>
        <dbReference type="Google" id="ProtNLM"/>
    </source>
</evidence>
<dbReference type="STRING" id="499555.BJL86_2010"/>
<dbReference type="AlphaFoldDB" id="A0A173LND7"/>
<evidence type="ECO:0000313" key="2">
    <source>
        <dbReference type="Proteomes" id="UP000186104"/>
    </source>
</evidence>
<dbReference type="SUPFAM" id="SSF51419">
    <property type="entry name" value="PLP-binding barrel"/>
    <property type="match status" value="1"/>
</dbReference>
<organism evidence="1 2">
    <name type="scientific">Dietzia timorensis</name>
    <dbReference type="NCBI Taxonomy" id="499555"/>
    <lineage>
        <taxon>Bacteria</taxon>
        <taxon>Bacillati</taxon>
        <taxon>Actinomycetota</taxon>
        <taxon>Actinomycetes</taxon>
        <taxon>Mycobacteriales</taxon>
        <taxon>Dietziaceae</taxon>
        <taxon>Dietzia</taxon>
    </lineage>
</organism>
<evidence type="ECO:0000313" key="1">
    <source>
        <dbReference type="EMBL" id="ANI92777.1"/>
    </source>
</evidence>